<accession>W9GKW4</accession>
<evidence type="ECO:0000313" key="3">
    <source>
        <dbReference type="Proteomes" id="UP000019494"/>
    </source>
</evidence>
<dbReference type="InterPro" id="IPR029063">
    <property type="entry name" value="SAM-dependent_MTases_sf"/>
</dbReference>
<dbReference type="OrthoDB" id="9805171at2"/>
<organism evidence="2 3">
    <name type="scientific">Intrasporangium chromatireducens Q5-1</name>
    <dbReference type="NCBI Taxonomy" id="584657"/>
    <lineage>
        <taxon>Bacteria</taxon>
        <taxon>Bacillati</taxon>
        <taxon>Actinomycetota</taxon>
        <taxon>Actinomycetes</taxon>
        <taxon>Micrococcales</taxon>
        <taxon>Intrasporangiaceae</taxon>
        <taxon>Intrasporangium</taxon>
    </lineage>
</organism>
<comment type="caution">
    <text evidence="2">The sequence shown here is derived from an EMBL/GenBank/DDBJ whole genome shotgun (WGS) entry which is preliminary data.</text>
</comment>
<reference evidence="3" key="1">
    <citation type="submission" date="2013-08" db="EMBL/GenBank/DDBJ databases">
        <title>Intrasporangium oryzae NRRL B-24470.</title>
        <authorList>
            <person name="Liu H."/>
            <person name="Wang G."/>
        </authorList>
    </citation>
    <scope>NUCLEOTIDE SEQUENCE [LARGE SCALE GENOMIC DNA]</scope>
    <source>
        <strain evidence="3">Q5-1</strain>
    </source>
</reference>
<dbReference type="Gene3D" id="3.40.50.150">
    <property type="entry name" value="Vaccinia Virus protein VP39"/>
    <property type="match status" value="1"/>
</dbReference>
<dbReference type="PANTHER" id="PTHR42912">
    <property type="entry name" value="METHYLTRANSFERASE"/>
    <property type="match status" value="1"/>
</dbReference>
<dbReference type="PANTHER" id="PTHR42912:SF93">
    <property type="entry name" value="N6-ADENOSINE-METHYLTRANSFERASE TMT1A"/>
    <property type="match status" value="1"/>
</dbReference>
<evidence type="ECO:0000259" key="1">
    <source>
        <dbReference type="Pfam" id="PF08241"/>
    </source>
</evidence>
<protein>
    <recommendedName>
        <fullName evidence="1">Methyltransferase type 11 domain-containing protein</fullName>
    </recommendedName>
</protein>
<dbReference type="AlphaFoldDB" id="W9GKW4"/>
<evidence type="ECO:0000313" key="2">
    <source>
        <dbReference type="EMBL" id="EWT04494.1"/>
    </source>
</evidence>
<dbReference type="PATRIC" id="fig|584657.3.peg.3621"/>
<sequence length="235" mass="24840">MDGITDAEQLALQYASTTNLETRRGVWGPGPEGISPVDALRDAVLACRPSRVLEIGCGTGRFARSVTDALPDVDYVATDLSPAMVAATAALRVPAQQASADALPFPDAAFDVVVAAWMLYHVPDLDAALREVRRVLRPGGTFCAATNGNEHLADLLREAGGAPLVTQFSSENATSALCLHFEQVTQRDIETRATFEDHPAAAAYLSSFSPTLAATLPAFQGSRQYAGHTSILTAL</sequence>
<dbReference type="RefSeq" id="WP_051518778.1">
    <property type="nucleotide sequence ID" value="NZ_AWQS01000234.1"/>
</dbReference>
<name>W9GKW4_9MICO</name>
<dbReference type="SUPFAM" id="SSF53335">
    <property type="entry name" value="S-adenosyl-L-methionine-dependent methyltransferases"/>
    <property type="match status" value="1"/>
</dbReference>
<dbReference type="EMBL" id="AWQS01000234">
    <property type="protein sequence ID" value="EWT04494.1"/>
    <property type="molecule type" value="Genomic_DNA"/>
</dbReference>
<keyword evidence="3" id="KW-1185">Reference proteome</keyword>
<feature type="domain" description="Methyltransferase type 11" evidence="1">
    <location>
        <begin position="53"/>
        <end position="143"/>
    </location>
</feature>
<dbReference type="CDD" id="cd02440">
    <property type="entry name" value="AdoMet_MTases"/>
    <property type="match status" value="1"/>
</dbReference>
<dbReference type="Proteomes" id="UP000019494">
    <property type="component" value="Unassembled WGS sequence"/>
</dbReference>
<dbReference type="InterPro" id="IPR013216">
    <property type="entry name" value="Methyltransf_11"/>
</dbReference>
<dbReference type="Pfam" id="PF08241">
    <property type="entry name" value="Methyltransf_11"/>
    <property type="match status" value="1"/>
</dbReference>
<gene>
    <name evidence="2" type="ORF">N864_12325</name>
</gene>
<dbReference type="InterPro" id="IPR050508">
    <property type="entry name" value="Methyltransf_Superfamily"/>
</dbReference>
<dbReference type="GO" id="GO:0008757">
    <property type="term" value="F:S-adenosylmethionine-dependent methyltransferase activity"/>
    <property type="evidence" value="ECO:0007669"/>
    <property type="project" value="InterPro"/>
</dbReference>
<proteinExistence type="predicted"/>